<evidence type="ECO:0000256" key="4">
    <source>
        <dbReference type="ARBA" id="ARBA00022679"/>
    </source>
</evidence>
<dbReference type="CDD" id="cd00609">
    <property type="entry name" value="AAT_like"/>
    <property type="match status" value="1"/>
</dbReference>
<dbReference type="EC" id="2.6.1.-" evidence="6"/>
<evidence type="ECO:0000256" key="2">
    <source>
        <dbReference type="ARBA" id="ARBA00007441"/>
    </source>
</evidence>
<evidence type="ECO:0000313" key="8">
    <source>
        <dbReference type="EMBL" id="OAK61688.1"/>
    </source>
</evidence>
<dbReference type="EMBL" id="LVHG01000055">
    <property type="protein sequence ID" value="OAK61688.1"/>
    <property type="molecule type" value="Genomic_DNA"/>
</dbReference>
<keyword evidence="3 6" id="KW-0032">Aminotransferase</keyword>
<dbReference type="GO" id="GO:0008483">
    <property type="term" value="F:transaminase activity"/>
    <property type="evidence" value="ECO:0007669"/>
    <property type="project" value="UniProtKB-KW"/>
</dbReference>
<name>A0AA91DM42_VARPD</name>
<dbReference type="PROSITE" id="PS00105">
    <property type="entry name" value="AA_TRANSFER_CLASS_1"/>
    <property type="match status" value="1"/>
</dbReference>
<evidence type="ECO:0000256" key="5">
    <source>
        <dbReference type="ARBA" id="ARBA00022898"/>
    </source>
</evidence>
<evidence type="ECO:0000256" key="1">
    <source>
        <dbReference type="ARBA" id="ARBA00001933"/>
    </source>
</evidence>
<dbReference type="GO" id="GO:0006520">
    <property type="term" value="P:amino acid metabolic process"/>
    <property type="evidence" value="ECO:0007669"/>
    <property type="project" value="InterPro"/>
</dbReference>
<reference evidence="8 9" key="1">
    <citation type="submission" date="2016-03" db="EMBL/GenBank/DDBJ databases">
        <title>Genome sequence of Variovorax paradoxus KB5.</title>
        <authorList>
            <person name="Jeong H."/>
            <person name="Hong C.E."/>
            <person name="Jo S.H."/>
            <person name="Park J.M."/>
        </authorList>
    </citation>
    <scope>NUCLEOTIDE SEQUENCE [LARGE SCALE GENOMIC DNA]</scope>
    <source>
        <strain evidence="8 9">KB5</strain>
    </source>
</reference>
<dbReference type="InterPro" id="IPR050596">
    <property type="entry name" value="AspAT/PAT-like"/>
</dbReference>
<dbReference type="AlphaFoldDB" id="A0AA91DM42"/>
<comment type="similarity">
    <text evidence="2 6">Belongs to the class-I pyridoxal-phosphate-dependent aminotransferase family.</text>
</comment>
<dbReference type="PANTHER" id="PTHR46383">
    <property type="entry name" value="ASPARTATE AMINOTRANSFERASE"/>
    <property type="match status" value="1"/>
</dbReference>
<dbReference type="InterPro" id="IPR015422">
    <property type="entry name" value="PyrdxlP-dep_Trfase_small"/>
</dbReference>
<keyword evidence="4 6" id="KW-0808">Transferase</keyword>
<dbReference type="InterPro" id="IPR004839">
    <property type="entry name" value="Aminotransferase_I/II_large"/>
</dbReference>
<feature type="domain" description="Aminotransferase class I/classII large" evidence="7">
    <location>
        <begin position="33"/>
        <end position="373"/>
    </location>
</feature>
<organism evidence="8 9">
    <name type="scientific">Variovorax paradoxus</name>
    <dbReference type="NCBI Taxonomy" id="34073"/>
    <lineage>
        <taxon>Bacteria</taxon>
        <taxon>Pseudomonadati</taxon>
        <taxon>Pseudomonadota</taxon>
        <taxon>Betaproteobacteria</taxon>
        <taxon>Burkholderiales</taxon>
        <taxon>Comamonadaceae</taxon>
        <taxon>Variovorax</taxon>
    </lineage>
</organism>
<dbReference type="RefSeq" id="WP_081269154.1">
    <property type="nucleotide sequence ID" value="NZ_LVHG01000055.1"/>
</dbReference>
<evidence type="ECO:0000313" key="9">
    <source>
        <dbReference type="Proteomes" id="UP000077852"/>
    </source>
</evidence>
<sequence>MNAALNPAVAVPAVTSDAETRNRYFDRLFTNPELMWLGQNTNHFPLHPAVRKALHDAIDDESFHAYAPPLGMEALRTAIVDDLGVPNQSAVVTDGAVAALALACRAFCEAGKGFVTTDPGWKWPLQFAAKAGCAITEIPIYGPEYGFKLSAEALAASTDGNTAVIYLVDPNNPLGTTYTEDEIRAFADRAREIGAILIHDCTYRDFADSHTLASRFYPEGTVTIVSFSKWLGLAGLRLGALVASPELLARILPHSQAPLGASVLAQRAAIAGLGVKAEWMAEVIAQQRENQRMIVDAFAKLPGFLVPVFPSQANFIVVECTGAGVAPEALVTALGEHDIMVRQGTYHTPRFGHRFIKISTTVPKAWAQALCDVLPQAVERARTLPATAALF</sequence>
<protein>
    <recommendedName>
        <fullName evidence="6">Aminotransferase</fullName>
        <ecNumber evidence="6">2.6.1.-</ecNumber>
    </recommendedName>
</protein>
<evidence type="ECO:0000259" key="7">
    <source>
        <dbReference type="Pfam" id="PF00155"/>
    </source>
</evidence>
<keyword evidence="5" id="KW-0663">Pyridoxal phosphate</keyword>
<dbReference type="Gene3D" id="3.40.640.10">
    <property type="entry name" value="Type I PLP-dependent aspartate aminotransferase-like (Major domain)"/>
    <property type="match status" value="1"/>
</dbReference>
<accession>A0AA91DM42</accession>
<comment type="cofactor">
    <cofactor evidence="1 6">
        <name>pyridoxal 5'-phosphate</name>
        <dbReference type="ChEBI" id="CHEBI:597326"/>
    </cofactor>
</comment>
<dbReference type="InterPro" id="IPR015421">
    <property type="entry name" value="PyrdxlP-dep_Trfase_major"/>
</dbReference>
<dbReference type="NCBIfam" id="NF004870">
    <property type="entry name" value="PRK06225.1"/>
    <property type="match status" value="1"/>
</dbReference>
<dbReference type="InterPro" id="IPR015424">
    <property type="entry name" value="PyrdxlP-dep_Trfase"/>
</dbReference>
<evidence type="ECO:0000256" key="3">
    <source>
        <dbReference type="ARBA" id="ARBA00022576"/>
    </source>
</evidence>
<dbReference type="GO" id="GO:0030170">
    <property type="term" value="F:pyridoxal phosphate binding"/>
    <property type="evidence" value="ECO:0007669"/>
    <property type="project" value="InterPro"/>
</dbReference>
<comment type="caution">
    <text evidence="8">The sequence shown here is derived from an EMBL/GenBank/DDBJ whole genome shotgun (WGS) entry which is preliminary data.</text>
</comment>
<dbReference type="Gene3D" id="3.90.1150.10">
    <property type="entry name" value="Aspartate Aminotransferase, domain 1"/>
    <property type="match status" value="1"/>
</dbReference>
<dbReference type="PANTHER" id="PTHR46383:SF1">
    <property type="entry name" value="ASPARTATE AMINOTRANSFERASE"/>
    <property type="match status" value="1"/>
</dbReference>
<gene>
    <name evidence="8" type="ORF">A3K87_20590</name>
</gene>
<dbReference type="Proteomes" id="UP000077852">
    <property type="component" value="Unassembled WGS sequence"/>
</dbReference>
<dbReference type="InterPro" id="IPR004838">
    <property type="entry name" value="NHTrfase_class1_PyrdxlP-BS"/>
</dbReference>
<dbReference type="Pfam" id="PF00155">
    <property type="entry name" value="Aminotran_1_2"/>
    <property type="match status" value="1"/>
</dbReference>
<proteinExistence type="inferred from homology"/>
<evidence type="ECO:0000256" key="6">
    <source>
        <dbReference type="RuleBase" id="RU000481"/>
    </source>
</evidence>
<dbReference type="SUPFAM" id="SSF53383">
    <property type="entry name" value="PLP-dependent transferases"/>
    <property type="match status" value="1"/>
</dbReference>